<dbReference type="AlphaFoldDB" id="A0A1Y2LNR5"/>
<dbReference type="CDD" id="cd09917">
    <property type="entry name" value="F-box_SF"/>
    <property type="match status" value="1"/>
</dbReference>
<evidence type="ECO:0000313" key="3">
    <source>
        <dbReference type="Proteomes" id="UP000193240"/>
    </source>
</evidence>
<dbReference type="Pfam" id="PF12937">
    <property type="entry name" value="F-box-like"/>
    <property type="match status" value="1"/>
</dbReference>
<dbReference type="EMBL" id="KZ107856">
    <property type="protein sequence ID" value="OSS44837.1"/>
    <property type="molecule type" value="Genomic_DNA"/>
</dbReference>
<name>A0A1Y2LNR5_EPING</name>
<dbReference type="InterPro" id="IPR001810">
    <property type="entry name" value="F-box_dom"/>
</dbReference>
<proteinExistence type="predicted"/>
<evidence type="ECO:0000259" key="1">
    <source>
        <dbReference type="Pfam" id="PF12937"/>
    </source>
</evidence>
<gene>
    <name evidence="2" type="ORF">B5807_10599</name>
</gene>
<evidence type="ECO:0000313" key="2">
    <source>
        <dbReference type="EMBL" id="OSS44837.1"/>
    </source>
</evidence>
<sequence>MMSDINSNSLNALPNELLIQIASHLDVDAPSVAKFAHEPSTEITQSDYKPLKNLSQVCWRWRKIVVPLLFSAIRVPLDRNPQWVPLDARLIESMQRQLSTLSNHEFMIYTKMRSKFKSSSAFAFDQAFDDVLINLCRIQEGDDFLKSSPTVLWLPHLSGGFADLGRVISKYQLKQHIKSVVVYTDIEYGLRHVSTADAPLSRAVAEIWTQIFASLEPIRVVVAAPPATLAGLLDTQLLSADTWAFDMKMHYIELIQQNPVRIDHMSSSCRPWNTALVHRRPWTHVGYNEGSSITAYSTYEYHLKQSPKMLYLVLMRLAKEAESCCNITSFSFTGIFPFATNITSIIRALHRIPTLRDVRFQLAPGTENDLLRQPDRMGRAQSADFWLEWTESYKVVASYLGVFDFEDGATFRSRDCTSETLRRDVEEIVELLRHRGAGWTRKEDESGLWVRDHSLDDDFTAPTVDQLTALTGDTTITL</sequence>
<dbReference type="STRING" id="105696.A0A1Y2LNR5"/>
<dbReference type="OMA" id="MERNTAY"/>
<organism evidence="2 3">
    <name type="scientific">Epicoccum nigrum</name>
    <name type="common">Soil fungus</name>
    <name type="synonym">Epicoccum purpurascens</name>
    <dbReference type="NCBI Taxonomy" id="105696"/>
    <lineage>
        <taxon>Eukaryota</taxon>
        <taxon>Fungi</taxon>
        <taxon>Dikarya</taxon>
        <taxon>Ascomycota</taxon>
        <taxon>Pezizomycotina</taxon>
        <taxon>Dothideomycetes</taxon>
        <taxon>Pleosporomycetidae</taxon>
        <taxon>Pleosporales</taxon>
        <taxon>Pleosporineae</taxon>
        <taxon>Didymellaceae</taxon>
        <taxon>Epicoccum</taxon>
    </lineage>
</organism>
<reference evidence="2 3" key="1">
    <citation type="journal article" date="2017" name="Genome Announc.">
        <title>Genome sequence of the saprophytic ascomycete Epicoccum nigrum ICMP 19927 strain isolated from New Zealand.</title>
        <authorList>
            <person name="Fokin M."/>
            <person name="Fleetwood D."/>
            <person name="Weir B.S."/>
            <person name="Villas-Boas S.G."/>
        </authorList>
    </citation>
    <scope>NUCLEOTIDE SEQUENCE [LARGE SCALE GENOMIC DNA]</scope>
    <source>
        <strain evidence="2 3">ICMP 19927</strain>
    </source>
</reference>
<protein>
    <recommendedName>
        <fullName evidence="1">F-box domain-containing protein</fullName>
    </recommendedName>
</protein>
<dbReference type="Proteomes" id="UP000193240">
    <property type="component" value="Unassembled WGS sequence"/>
</dbReference>
<keyword evidence="3" id="KW-1185">Reference proteome</keyword>
<accession>A0A1Y2LNR5</accession>
<dbReference type="InParanoid" id="A0A1Y2LNR5"/>
<feature type="domain" description="F-box" evidence="1">
    <location>
        <begin position="11"/>
        <end position="66"/>
    </location>
</feature>
<dbReference type="Gene3D" id="1.20.1280.50">
    <property type="match status" value="1"/>
</dbReference>